<organism evidence="1 2">
    <name type="scientific">Kingdonia uniflora</name>
    <dbReference type="NCBI Taxonomy" id="39325"/>
    <lineage>
        <taxon>Eukaryota</taxon>
        <taxon>Viridiplantae</taxon>
        <taxon>Streptophyta</taxon>
        <taxon>Embryophyta</taxon>
        <taxon>Tracheophyta</taxon>
        <taxon>Spermatophyta</taxon>
        <taxon>Magnoliopsida</taxon>
        <taxon>Ranunculales</taxon>
        <taxon>Circaeasteraceae</taxon>
        <taxon>Kingdonia</taxon>
    </lineage>
</organism>
<accession>A0A7J7P2L6</accession>
<comment type="caution">
    <text evidence="1">The sequence shown here is derived from an EMBL/GenBank/DDBJ whole genome shotgun (WGS) entry which is preliminary data.</text>
</comment>
<gene>
    <name evidence="1" type="ORF">GIB67_023034</name>
</gene>
<name>A0A7J7P2L6_9MAGN</name>
<dbReference type="EMBL" id="JACGCM010000333">
    <property type="protein sequence ID" value="KAF6173675.1"/>
    <property type="molecule type" value="Genomic_DNA"/>
</dbReference>
<sequence>MSNNLPISKMKIEMSNNLPGLVLNSKKKIPKIYSLDNGKNLEPSYGLTYRDITKDVTLNIQTRLFANNFINYNTVKPFRCSGIKLLSSVSNISAKHIF</sequence>
<dbReference type="Proteomes" id="UP000541444">
    <property type="component" value="Unassembled WGS sequence"/>
</dbReference>
<dbReference type="AlphaFoldDB" id="A0A7J7P2L6"/>
<keyword evidence="2" id="KW-1185">Reference proteome</keyword>
<evidence type="ECO:0000313" key="1">
    <source>
        <dbReference type="EMBL" id="KAF6173675.1"/>
    </source>
</evidence>
<evidence type="ECO:0000313" key="2">
    <source>
        <dbReference type="Proteomes" id="UP000541444"/>
    </source>
</evidence>
<proteinExistence type="predicted"/>
<protein>
    <submittedName>
        <fullName evidence="1">Uncharacterized protein</fullName>
    </submittedName>
</protein>
<reference evidence="1 2" key="1">
    <citation type="journal article" date="2020" name="IScience">
        <title>Genome Sequencing of the Endangered Kingdonia uniflora (Circaeasteraceae, Ranunculales) Reveals Potential Mechanisms of Evolutionary Specialization.</title>
        <authorList>
            <person name="Sun Y."/>
            <person name="Deng T."/>
            <person name="Zhang A."/>
            <person name="Moore M.J."/>
            <person name="Landis J.B."/>
            <person name="Lin N."/>
            <person name="Zhang H."/>
            <person name="Zhang X."/>
            <person name="Huang J."/>
            <person name="Zhang X."/>
            <person name="Sun H."/>
            <person name="Wang H."/>
        </authorList>
    </citation>
    <scope>NUCLEOTIDE SEQUENCE [LARGE SCALE GENOMIC DNA]</scope>
    <source>
        <strain evidence="1">TB1705</strain>
        <tissue evidence="1">Leaf</tissue>
    </source>
</reference>